<name>A0A0J7YQJ4_BETVV</name>
<dbReference type="AlphaFoldDB" id="A0A0J7YQJ4"/>
<dbReference type="Proteomes" id="UP000035740">
    <property type="component" value="Unassembled WGS sequence"/>
</dbReference>
<evidence type="ECO:0000313" key="2">
    <source>
        <dbReference type="EMBL" id="KMS65403.1"/>
    </source>
</evidence>
<feature type="non-terminal residue" evidence="2">
    <location>
        <position position="1"/>
    </location>
</feature>
<gene>
    <name evidence="2" type="ORF">BVRB_036340</name>
</gene>
<sequence>LLRTSSSKRSQLEQSLANAQRHVSAESDGLYEDDSNGSEVTSVGKHSQICLAIPRNRLTSALKSAQNEVQLAIVMVQNCLQLIYLSLQIFSSATLESKQILNHVDRLREIVTKVDAAFGADFMDDLIDKQLSKIRQELDLTYGQKSNPVVSTIAPAIPLALESR</sequence>
<feature type="compositionally biased region" description="Polar residues" evidence="1">
    <location>
        <begin position="1"/>
        <end position="18"/>
    </location>
</feature>
<accession>A0A0J7YQJ4</accession>
<evidence type="ECO:0000313" key="3">
    <source>
        <dbReference type="Proteomes" id="UP000035740"/>
    </source>
</evidence>
<evidence type="ECO:0000256" key="1">
    <source>
        <dbReference type="SAM" id="MobiDB-lite"/>
    </source>
</evidence>
<protein>
    <submittedName>
        <fullName evidence="2">Uncharacterized protein</fullName>
    </submittedName>
</protein>
<reference evidence="2 3" key="1">
    <citation type="journal article" date="2014" name="Nature">
        <title>The genome of the recently domesticated crop plant sugar beet (Beta vulgaris).</title>
        <authorList>
            <person name="Dohm J.C."/>
            <person name="Minoche A.E."/>
            <person name="Holtgrawe D."/>
            <person name="Capella-Gutierrez S."/>
            <person name="Zakrzewski F."/>
            <person name="Tafer H."/>
            <person name="Rupp O."/>
            <person name="Sorensen T.R."/>
            <person name="Stracke R."/>
            <person name="Reinhardt R."/>
            <person name="Goesmann A."/>
            <person name="Kraft T."/>
            <person name="Schulz B."/>
            <person name="Stadler P.F."/>
            <person name="Schmidt T."/>
            <person name="Gabaldon T."/>
            <person name="Lehrach H."/>
            <person name="Weisshaar B."/>
            <person name="Himmelbauer H."/>
        </authorList>
    </citation>
    <scope>NUCLEOTIDE SEQUENCE [LARGE SCALE GENOMIC DNA]</scope>
    <source>
        <tissue evidence="2">Taproot</tissue>
    </source>
</reference>
<dbReference type="EMBL" id="KQ109310">
    <property type="protein sequence ID" value="KMS65403.1"/>
    <property type="molecule type" value="Genomic_DNA"/>
</dbReference>
<proteinExistence type="predicted"/>
<keyword evidence="3" id="KW-1185">Reference proteome</keyword>
<feature type="region of interest" description="Disordered" evidence="1">
    <location>
        <begin position="1"/>
        <end position="41"/>
    </location>
</feature>
<organism evidence="2 3">
    <name type="scientific">Beta vulgaris subsp. vulgaris</name>
    <name type="common">Beet</name>
    <dbReference type="NCBI Taxonomy" id="3555"/>
    <lineage>
        <taxon>Eukaryota</taxon>
        <taxon>Viridiplantae</taxon>
        <taxon>Streptophyta</taxon>
        <taxon>Embryophyta</taxon>
        <taxon>Tracheophyta</taxon>
        <taxon>Spermatophyta</taxon>
        <taxon>Magnoliopsida</taxon>
        <taxon>eudicotyledons</taxon>
        <taxon>Gunneridae</taxon>
        <taxon>Pentapetalae</taxon>
        <taxon>Caryophyllales</taxon>
        <taxon>Chenopodiaceae</taxon>
        <taxon>Betoideae</taxon>
        <taxon>Beta</taxon>
    </lineage>
</organism>
<dbReference type="Gramene" id="KMS65403">
    <property type="protein sequence ID" value="KMS65403"/>
    <property type="gene ID" value="BVRB_036340"/>
</dbReference>